<reference evidence="1" key="1">
    <citation type="journal article" date="2021" name="PeerJ">
        <title>Extensive microbial diversity within the chicken gut microbiome revealed by metagenomics and culture.</title>
        <authorList>
            <person name="Gilroy R."/>
            <person name="Ravi A."/>
            <person name="Getino M."/>
            <person name="Pursley I."/>
            <person name="Horton D.L."/>
            <person name="Alikhan N.F."/>
            <person name="Baker D."/>
            <person name="Gharbi K."/>
            <person name="Hall N."/>
            <person name="Watson M."/>
            <person name="Adriaenssens E.M."/>
            <person name="Foster-Nyarko E."/>
            <person name="Jarju S."/>
            <person name="Secka A."/>
            <person name="Antonio M."/>
            <person name="Oren A."/>
            <person name="Chaudhuri R.R."/>
            <person name="La Ragione R."/>
            <person name="Hildebrand F."/>
            <person name="Pallen M.J."/>
        </authorList>
    </citation>
    <scope>NUCLEOTIDE SEQUENCE</scope>
    <source>
        <strain evidence="1">ChiSxjej1B13-11774</strain>
    </source>
</reference>
<protein>
    <submittedName>
        <fullName evidence="1">DUF2007 domain-containing protein</fullName>
    </submittedName>
</protein>
<evidence type="ECO:0000313" key="2">
    <source>
        <dbReference type="Proteomes" id="UP000824048"/>
    </source>
</evidence>
<dbReference type="Proteomes" id="UP000824048">
    <property type="component" value="Unassembled WGS sequence"/>
</dbReference>
<comment type="caution">
    <text evidence="1">The sequence shown here is derived from an EMBL/GenBank/DDBJ whole genome shotgun (WGS) entry which is preliminary data.</text>
</comment>
<reference evidence="1" key="2">
    <citation type="submission" date="2021-04" db="EMBL/GenBank/DDBJ databases">
        <authorList>
            <person name="Gilroy R."/>
        </authorList>
    </citation>
    <scope>NUCLEOTIDE SEQUENCE</scope>
    <source>
        <strain evidence="1">ChiSxjej1B13-11774</strain>
    </source>
</reference>
<organism evidence="1 2">
    <name type="scientific">Candidatus Gemmiger excrementigallinarum</name>
    <dbReference type="NCBI Taxonomy" id="2838609"/>
    <lineage>
        <taxon>Bacteria</taxon>
        <taxon>Bacillati</taxon>
        <taxon>Bacillota</taxon>
        <taxon>Clostridia</taxon>
        <taxon>Eubacteriales</taxon>
        <taxon>Gemmiger</taxon>
    </lineage>
</organism>
<gene>
    <name evidence="1" type="ORF">H9811_07090</name>
</gene>
<sequence length="90" mass="10221">MMSLWLMICGWREVICTFDAVQFGSAMQALQKDGIPCRSRTVNFSSASRRTGTMCAVGERMDRSIEYQIFVKKQDLPKAQLVLQGRLQSL</sequence>
<evidence type="ECO:0000313" key="1">
    <source>
        <dbReference type="EMBL" id="HIZ42311.1"/>
    </source>
</evidence>
<dbReference type="EMBL" id="DXBP01000047">
    <property type="protein sequence ID" value="HIZ42311.1"/>
    <property type="molecule type" value="Genomic_DNA"/>
</dbReference>
<dbReference type="AlphaFoldDB" id="A0A9D2ESD0"/>
<name>A0A9D2ESD0_9FIRM</name>
<proteinExistence type="predicted"/>
<accession>A0A9D2ESD0</accession>